<keyword evidence="3" id="KW-1185">Reference proteome</keyword>
<reference evidence="2 3" key="1">
    <citation type="journal article" date="2016" name="Mol. Biol. Evol.">
        <title>Genome-Wide Survey of Gut Fungi (Harpellales) Reveals the First Horizontally Transferred Ubiquitin Gene from a Mosquito Host.</title>
        <authorList>
            <person name="Wang Y."/>
            <person name="White M.M."/>
            <person name="Kvist S."/>
            <person name="Moncalvo J.M."/>
        </authorList>
    </citation>
    <scope>NUCLEOTIDE SEQUENCE [LARGE SCALE GENOMIC DNA]</scope>
    <source>
        <strain evidence="2 3">ALG-7-W6</strain>
    </source>
</reference>
<accession>A0A1R0H0J4</accession>
<gene>
    <name evidence="2" type="ORF">AYI68_g3211</name>
</gene>
<dbReference type="Proteomes" id="UP000187455">
    <property type="component" value="Unassembled WGS sequence"/>
</dbReference>
<sequence length="112" mass="11523">MPKLSAPLLVHLSHSSSRELSAGKTPLLRLSTLFPLQFVLTTLSVCTAPMVGIIGENLTCGSFISASPAKLIDGSKSSHSAKTSEEEDTEVSLALSSATSHQASTSGANPKG</sequence>
<evidence type="ECO:0000313" key="2">
    <source>
        <dbReference type="EMBL" id="OLY82663.1"/>
    </source>
</evidence>
<feature type="region of interest" description="Disordered" evidence="1">
    <location>
        <begin position="72"/>
        <end position="112"/>
    </location>
</feature>
<dbReference type="AlphaFoldDB" id="A0A1R0H0J4"/>
<proteinExistence type="predicted"/>
<protein>
    <submittedName>
        <fullName evidence="2">Uncharacterized protein</fullName>
    </submittedName>
</protein>
<evidence type="ECO:0000313" key="3">
    <source>
        <dbReference type="Proteomes" id="UP000187455"/>
    </source>
</evidence>
<name>A0A1R0H0J4_9FUNG</name>
<dbReference type="EMBL" id="LSSL01001337">
    <property type="protein sequence ID" value="OLY82663.1"/>
    <property type="molecule type" value="Genomic_DNA"/>
</dbReference>
<evidence type="ECO:0000256" key="1">
    <source>
        <dbReference type="SAM" id="MobiDB-lite"/>
    </source>
</evidence>
<feature type="compositionally biased region" description="Polar residues" evidence="1">
    <location>
        <begin position="94"/>
        <end position="112"/>
    </location>
</feature>
<organism evidence="2 3">
    <name type="scientific">Smittium mucronatum</name>
    <dbReference type="NCBI Taxonomy" id="133383"/>
    <lineage>
        <taxon>Eukaryota</taxon>
        <taxon>Fungi</taxon>
        <taxon>Fungi incertae sedis</taxon>
        <taxon>Zoopagomycota</taxon>
        <taxon>Kickxellomycotina</taxon>
        <taxon>Harpellomycetes</taxon>
        <taxon>Harpellales</taxon>
        <taxon>Legeriomycetaceae</taxon>
        <taxon>Smittium</taxon>
    </lineage>
</organism>
<comment type="caution">
    <text evidence="2">The sequence shown here is derived from an EMBL/GenBank/DDBJ whole genome shotgun (WGS) entry which is preliminary data.</text>
</comment>